<feature type="modified residue" description="N6-(pyridoxal phosphate)lysine" evidence="2">
    <location>
        <position position="184"/>
    </location>
</feature>
<dbReference type="Pfam" id="PF01041">
    <property type="entry name" value="DegT_DnrJ_EryC1"/>
    <property type="match status" value="1"/>
</dbReference>
<dbReference type="PIRSF" id="PIRSF000390">
    <property type="entry name" value="PLP_StrS"/>
    <property type="match status" value="1"/>
</dbReference>
<gene>
    <name evidence="4" type="ORF">C7B46_17185</name>
</gene>
<dbReference type="CDD" id="cd00616">
    <property type="entry name" value="AHBA_syn"/>
    <property type="match status" value="1"/>
</dbReference>
<dbReference type="PANTHER" id="PTHR30244">
    <property type="entry name" value="TRANSAMINASE"/>
    <property type="match status" value="1"/>
</dbReference>
<feature type="active site" description="Proton acceptor" evidence="1">
    <location>
        <position position="184"/>
    </location>
</feature>
<evidence type="ECO:0000313" key="4">
    <source>
        <dbReference type="EMBL" id="PSR31074.1"/>
    </source>
</evidence>
<dbReference type="EMBL" id="PXYW01000068">
    <property type="protein sequence ID" value="PSR31074.1"/>
    <property type="molecule type" value="Genomic_DNA"/>
</dbReference>
<dbReference type="GO" id="GO:0030170">
    <property type="term" value="F:pyridoxal phosphate binding"/>
    <property type="evidence" value="ECO:0007669"/>
    <property type="project" value="TreeGrafter"/>
</dbReference>
<dbReference type="AlphaFoldDB" id="A0A2T2X982"/>
<evidence type="ECO:0000313" key="5">
    <source>
        <dbReference type="Proteomes" id="UP000242972"/>
    </source>
</evidence>
<evidence type="ECO:0000256" key="1">
    <source>
        <dbReference type="PIRSR" id="PIRSR000390-1"/>
    </source>
</evidence>
<dbReference type="Gene3D" id="3.90.1150.10">
    <property type="entry name" value="Aspartate Aminotransferase, domain 1"/>
    <property type="match status" value="1"/>
</dbReference>
<dbReference type="InterPro" id="IPR015422">
    <property type="entry name" value="PyrdxlP-dep_Trfase_small"/>
</dbReference>
<dbReference type="GO" id="GO:0000271">
    <property type="term" value="P:polysaccharide biosynthetic process"/>
    <property type="evidence" value="ECO:0007669"/>
    <property type="project" value="TreeGrafter"/>
</dbReference>
<dbReference type="Proteomes" id="UP000242972">
    <property type="component" value="Unassembled WGS sequence"/>
</dbReference>
<organism evidence="4 5">
    <name type="scientific">Sulfobacillus benefaciens</name>
    <dbReference type="NCBI Taxonomy" id="453960"/>
    <lineage>
        <taxon>Bacteria</taxon>
        <taxon>Bacillati</taxon>
        <taxon>Bacillota</taxon>
        <taxon>Clostridia</taxon>
        <taxon>Eubacteriales</taxon>
        <taxon>Clostridiales Family XVII. Incertae Sedis</taxon>
        <taxon>Sulfobacillus</taxon>
    </lineage>
</organism>
<name>A0A2T2X982_9FIRM</name>
<evidence type="ECO:0000256" key="2">
    <source>
        <dbReference type="PIRSR" id="PIRSR000390-2"/>
    </source>
</evidence>
<comment type="caution">
    <text evidence="4">The sequence shown here is derived from an EMBL/GenBank/DDBJ whole genome shotgun (WGS) entry which is preliminary data.</text>
</comment>
<accession>A0A2T2X982</accession>
<dbReference type="InterPro" id="IPR000653">
    <property type="entry name" value="DegT/StrS_aminotransferase"/>
</dbReference>
<keyword evidence="2 3" id="KW-0663">Pyridoxal phosphate</keyword>
<proteinExistence type="inferred from homology"/>
<reference evidence="4 5" key="1">
    <citation type="journal article" date="2014" name="BMC Genomics">
        <title>Comparison of environmental and isolate Sulfobacillus genomes reveals diverse carbon, sulfur, nitrogen, and hydrogen metabolisms.</title>
        <authorList>
            <person name="Justice N.B."/>
            <person name="Norman A."/>
            <person name="Brown C.T."/>
            <person name="Singh A."/>
            <person name="Thomas B.C."/>
            <person name="Banfield J.F."/>
        </authorList>
    </citation>
    <scope>NUCLEOTIDE SEQUENCE [LARGE SCALE GENOMIC DNA]</scope>
    <source>
        <strain evidence="4">AMDSBA4</strain>
    </source>
</reference>
<evidence type="ECO:0000256" key="3">
    <source>
        <dbReference type="RuleBase" id="RU004508"/>
    </source>
</evidence>
<dbReference type="GO" id="GO:0008483">
    <property type="term" value="F:transaminase activity"/>
    <property type="evidence" value="ECO:0007669"/>
    <property type="project" value="TreeGrafter"/>
</dbReference>
<dbReference type="PANTHER" id="PTHR30244:SF34">
    <property type="entry name" value="DTDP-4-AMINO-4,6-DIDEOXYGALACTOSE TRANSAMINASE"/>
    <property type="match status" value="1"/>
</dbReference>
<dbReference type="InterPro" id="IPR015421">
    <property type="entry name" value="PyrdxlP-dep_Trfase_major"/>
</dbReference>
<dbReference type="InterPro" id="IPR015424">
    <property type="entry name" value="PyrdxlP-dep_Trfase"/>
</dbReference>
<sequence>MRQTFLPYNQPDLGEEEVQAVSEAIRSHWITRAGITAQFEAELSQFLDGVPIIALSSCTAGMHLALLASGIGPGDEVITTPYTFAASVNVIIHSGATPVLVDIDPETGNIDPNRIEDKIGPKTKAILPVHYAGHPVDIDAINVLRDRYHLTVIEDAAHAIASLYRGKKIGTHGNMVSFSFYATKNLTTGEGGALVVPDPDIAEKIRMLSLHGMSRNAWNRYEEKGSWFYTVEAPGFKYNMTDIEAAMGRIQLQKLDKMQDRRRQLAYRFTRGLEGMPVTAPIERPDVSHAWHIYPLRLNLEQMAATRDTVVNDLKALNIGTSVHFIPIHFHPYYQKKLGLKPGDFPLAEEFYRREISLPLYPTMTDMDADDVLQALSSVLLSSVR</sequence>
<dbReference type="Gene3D" id="3.40.640.10">
    <property type="entry name" value="Type I PLP-dependent aspartate aminotransferase-like (Major domain)"/>
    <property type="match status" value="1"/>
</dbReference>
<protein>
    <submittedName>
        <fullName evidence="4">UDP-4-amino-4, 6-dideoxy-N-acetyl-beta-L-altrosamine transaminase</fullName>
    </submittedName>
</protein>
<dbReference type="SUPFAM" id="SSF53383">
    <property type="entry name" value="PLP-dependent transferases"/>
    <property type="match status" value="1"/>
</dbReference>
<comment type="similarity">
    <text evidence="3">Belongs to the DegT/DnrJ/EryC1 family.</text>
</comment>